<geneLocation type="mitochondrion" evidence="3"/>
<dbReference type="EMBL" id="OVEO01000016">
    <property type="protein sequence ID" value="SPR01093.1"/>
    <property type="molecule type" value="Genomic_DNA"/>
</dbReference>
<name>A0A0G4IPI8_PLABS</name>
<keyword evidence="4" id="KW-1185">Reference proteome</keyword>
<evidence type="ECO:0000313" key="3">
    <source>
        <dbReference type="EMBL" id="SPR01093.1"/>
    </source>
</evidence>
<organism evidence="2 4">
    <name type="scientific">Plasmodiophora brassicae</name>
    <name type="common">Clubroot disease agent</name>
    <dbReference type="NCBI Taxonomy" id="37360"/>
    <lineage>
        <taxon>Eukaryota</taxon>
        <taxon>Sar</taxon>
        <taxon>Rhizaria</taxon>
        <taxon>Endomyxa</taxon>
        <taxon>Phytomyxea</taxon>
        <taxon>Plasmodiophorida</taxon>
        <taxon>Plasmodiophoridae</taxon>
        <taxon>Plasmodiophora</taxon>
    </lineage>
</organism>
<accession>A0A0G4IPI8</accession>
<evidence type="ECO:0000313" key="4">
    <source>
        <dbReference type="Proteomes" id="UP000039324"/>
    </source>
</evidence>
<gene>
    <name evidence="2" type="ORF">PBRA_005720</name>
    <name evidence="3" type="ORF">PLBR_LOCUS8308</name>
</gene>
<proteinExistence type="predicted"/>
<evidence type="ECO:0000313" key="2">
    <source>
        <dbReference type="EMBL" id="CEO97117.1"/>
    </source>
</evidence>
<dbReference type="Proteomes" id="UP000039324">
    <property type="component" value="Unassembled WGS sequence"/>
</dbReference>
<evidence type="ECO:0000313" key="5">
    <source>
        <dbReference type="Proteomes" id="UP000290189"/>
    </source>
</evidence>
<dbReference type="AlphaFoldDB" id="A0A0G4IPI8"/>
<evidence type="ECO:0000256" key="1">
    <source>
        <dbReference type="SAM" id="MobiDB-lite"/>
    </source>
</evidence>
<reference evidence="2 4" key="1">
    <citation type="submission" date="2015-02" db="EMBL/GenBank/DDBJ databases">
        <authorList>
            <person name="Chooi Y.-H."/>
        </authorList>
    </citation>
    <scope>NUCLEOTIDE SEQUENCE [LARGE SCALE GENOMIC DNA]</scope>
    <source>
        <strain evidence="2">E3</strain>
    </source>
</reference>
<feature type="region of interest" description="Disordered" evidence="1">
    <location>
        <begin position="74"/>
        <end position="93"/>
    </location>
</feature>
<protein>
    <submittedName>
        <fullName evidence="2">Uncharacterized protein</fullName>
    </submittedName>
</protein>
<dbReference type="Proteomes" id="UP000290189">
    <property type="component" value="Unassembled WGS sequence"/>
</dbReference>
<keyword evidence="3" id="KW-0496">Mitochondrion</keyword>
<reference evidence="3 5" key="2">
    <citation type="submission" date="2018-03" db="EMBL/GenBank/DDBJ databases">
        <authorList>
            <person name="Fogelqvist J."/>
        </authorList>
    </citation>
    <scope>NUCLEOTIDE SEQUENCE [LARGE SCALE GENOMIC DNA]</scope>
</reference>
<sequence length="93" mass="10406">MRAALLVRLGRRARLQSTAGTGKWDALLEHGVRPGEIEEIRAAGLDTLYDVTRCEKLSLPVRMAAMHAMEAEFNREEAEEECMTPRTGSDKPH</sequence>
<dbReference type="EMBL" id="CDSF01000078">
    <property type="protein sequence ID" value="CEO97117.1"/>
    <property type="molecule type" value="Genomic_DNA"/>
</dbReference>